<keyword evidence="1" id="KW-0812">Transmembrane</keyword>
<evidence type="ECO:0000313" key="3">
    <source>
        <dbReference type="Proteomes" id="UP001189624"/>
    </source>
</evidence>
<name>A0AA86V492_9FABA</name>
<evidence type="ECO:0000313" key="2">
    <source>
        <dbReference type="EMBL" id="CAJ1930736.1"/>
    </source>
</evidence>
<evidence type="ECO:0000256" key="1">
    <source>
        <dbReference type="SAM" id="Phobius"/>
    </source>
</evidence>
<dbReference type="Gramene" id="rna-AYBTSS11_LOCUS4874">
    <property type="protein sequence ID" value="CAJ1930736.1"/>
    <property type="gene ID" value="gene-AYBTSS11_LOCUS4874"/>
</dbReference>
<protein>
    <submittedName>
        <fullName evidence="2">Uncharacterized protein</fullName>
    </submittedName>
</protein>
<keyword evidence="3" id="KW-1185">Reference proteome</keyword>
<accession>A0AA86V492</accession>
<dbReference type="Proteomes" id="UP001189624">
    <property type="component" value="Chromosome 2"/>
</dbReference>
<feature type="transmembrane region" description="Helical" evidence="1">
    <location>
        <begin position="147"/>
        <end position="169"/>
    </location>
</feature>
<dbReference type="AlphaFoldDB" id="A0AA86V492"/>
<reference evidence="2" key="1">
    <citation type="submission" date="2023-10" db="EMBL/GenBank/DDBJ databases">
        <authorList>
            <person name="Domelevo Entfellner J.-B."/>
        </authorList>
    </citation>
    <scope>NUCLEOTIDE SEQUENCE</scope>
</reference>
<sequence length="172" mass="19744">MQLDDTIVKTIETSTSQELKEAREFILRIRRRNLAYVFKRVDKGEGFRLARCFLGVGFPLKWVRERRVGSSAGIRVVAVKKAGMTVSSNGLERLFEVVVRRGDSKYSLIRIVGEREEKDRTTSKDFSNFLFETGQAMVLRLPGGYPFLSMLCCYTDAFVYFLSLAYVLLMNE</sequence>
<organism evidence="2 3">
    <name type="scientific">Sphenostylis stenocarpa</name>
    <dbReference type="NCBI Taxonomy" id="92480"/>
    <lineage>
        <taxon>Eukaryota</taxon>
        <taxon>Viridiplantae</taxon>
        <taxon>Streptophyta</taxon>
        <taxon>Embryophyta</taxon>
        <taxon>Tracheophyta</taxon>
        <taxon>Spermatophyta</taxon>
        <taxon>Magnoliopsida</taxon>
        <taxon>eudicotyledons</taxon>
        <taxon>Gunneridae</taxon>
        <taxon>Pentapetalae</taxon>
        <taxon>rosids</taxon>
        <taxon>fabids</taxon>
        <taxon>Fabales</taxon>
        <taxon>Fabaceae</taxon>
        <taxon>Papilionoideae</taxon>
        <taxon>50 kb inversion clade</taxon>
        <taxon>NPAAA clade</taxon>
        <taxon>indigoferoid/millettioid clade</taxon>
        <taxon>Phaseoleae</taxon>
        <taxon>Sphenostylis</taxon>
    </lineage>
</organism>
<keyword evidence="1" id="KW-0472">Membrane</keyword>
<gene>
    <name evidence="2" type="ORF">AYBTSS11_LOCUS4874</name>
</gene>
<proteinExistence type="predicted"/>
<dbReference type="EMBL" id="OY731399">
    <property type="protein sequence ID" value="CAJ1930736.1"/>
    <property type="molecule type" value="Genomic_DNA"/>
</dbReference>
<keyword evidence="1" id="KW-1133">Transmembrane helix</keyword>